<comment type="caution">
    <text evidence="10">The sequence shown here is derived from an EMBL/GenBank/DDBJ whole genome shotgun (WGS) entry which is preliminary data.</text>
</comment>
<gene>
    <name evidence="10" type="primary">livH_83</name>
    <name evidence="10" type="ORF">SDC9_157751</name>
</gene>
<keyword evidence="6 9" id="KW-1133">Transmembrane helix</keyword>
<keyword evidence="3" id="KW-1003">Cell membrane</keyword>
<evidence type="ECO:0000256" key="8">
    <source>
        <dbReference type="ARBA" id="ARBA00037998"/>
    </source>
</evidence>
<evidence type="ECO:0000256" key="6">
    <source>
        <dbReference type="ARBA" id="ARBA00022989"/>
    </source>
</evidence>
<evidence type="ECO:0000256" key="5">
    <source>
        <dbReference type="ARBA" id="ARBA00022970"/>
    </source>
</evidence>
<proteinExistence type="inferred from homology"/>
<dbReference type="CDD" id="cd06582">
    <property type="entry name" value="TM_PBP1_LivH_like"/>
    <property type="match status" value="1"/>
</dbReference>
<feature type="transmembrane region" description="Helical" evidence="9">
    <location>
        <begin position="12"/>
        <end position="30"/>
    </location>
</feature>
<dbReference type="AlphaFoldDB" id="A0A645FA09"/>
<dbReference type="Pfam" id="PF02653">
    <property type="entry name" value="BPD_transp_2"/>
    <property type="match status" value="1"/>
</dbReference>
<evidence type="ECO:0000256" key="2">
    <source>
        <dbReference type="ARBA" id="ARBA00022448"/>
    </source>
</evidence>
<dbReference type="EMBL" id="VSSQ01056611">
    <property type="protein sequence ID" value="MPN10456.1"/>
    <property type="molecule type" value="Genomic_DNA"/>
</dbReference>
<keyword evidence="7 9" id="KW-0472">Membrane</keyword>
<comment type="subcellular location">
    <subcellularLocation>
        <location evidence="1">Cell membrane</location>
        <topology evidence="1">Multi-pass membrane protein</topology>
    </subcellularLocation>
</comment>
<feature type="transmembrane region" description="Helical" evidence="9">
    <location>
        <begin position="95"/>
        <end position="120"/>
    </location>
</feature>
<protein>
    <submittedName>
        <fullName evidence="10">High-affinity branched-chain amino acid transport system permease protein LivH</fullName>
    </submittedName>
</protein>
<evidence type="ECO:0000256" key="3">
    <source>
        <dbReference type="ARBA" id="ARBA00022475"/>
    </source>
</evidence>
<evidence type="ECO:0000313" key="10">
    <source>
        <dbReference type="EMBL" id="MPN10456.1"/>
    </source>
</evidence>
<dbReference type="GO" id="GO:0006865">
    <property type="term" value="P:amino acid transport"/>
    <property type="evidence" value="ECO:0007669"/>
    <property type="project" value="UniProtKB-KW"/>
</dbReference>
<evidence type="ECO:0000256" key="9">
    <source>
        <dbReference type="SAM" id="Phobius"/>
    </source>
</evidence>
<keyword evidence="5" id="KW-0029">Amino-acid transport</keyword>
<feature type="transmembrane region" description="Helical" evidence="9">
    <location>
        <begin position="132"/>
        <end position="148"/>
    </location>
</feature>
<reference evidence="10" key="1">
    <citation type="submission" date="2019-08" db="EMBL/GenBank/DDBJ databases">
        <authorList>
            <person name="Kucharzyk K."/>
            <person name="Murdoch R.W."/>
            <person name="Higgins S."/>
            <person name="Loffler F."/>
        </authorList>
    </citation>
    <scope>NUCLEOTIDE SEQUENCE</scope>
</reference>
<feature type="transmembrane region" description="Helical" evidence="9">
    <location>
        <begin position="61"/>
        <end position="83"/>
    </location>
</feature>
<evidence type="ECO:0000256" key="1">
    <source>
        <dbReference type="ARBA" id="ARBA00004651"/>
    </source>
</evidence>
<dbReference type="InterPro" id="IPR001851">
    <property type="entry name" value="ABC_transp_permease"/>
</dbReference>
<sequence length="158" mass="16779">MNVFGANLSKPQLLASLGAVLATIAVYLFITKTRTGWALQAVSEDRQAASLMGIHAQKMFILAWAIGAACVGVAGSLMAEYYYIYPEVGSMFGSIAFVIVALGGFGSISGVFIAGLLIGLTEVAGGYYLNPAYKYLLVFGLYFIFIVIRPQGIMGKKA</sequence>
<name>A0A645FA09_9ZZZZ</name>
<evidence type="ECO:0000256" key="4">
    <source>
        <dbReference type="ARBA" id="ARBA00022692"/>
    </source>
</evidence>
<keyword evidence="2" id="KW-0813">Transport</keyword>
<organism evidence="10">
    <name type="scientific">bioreactor metagenome</name>
    <dbReference type="NCBI Taxonomy" id="1076179"/>
    <lineage>
        <taxon>unclassified sequences</taxon>
        <taxon>metagenomes</taxon>
        <taxon>ecological metagenomes</taxon>
    </lineage>
</organism>
<dbReference type="GO" id="GO:0005886">
    <property type="term" value="C:plasma membrane"/>
    <property type="evidence" value="ECO:0007669"/>
    <property type="project" value="UniProtKB-SubCell"/>
</dbReference>
<dbReference type="InterPro" id="IPR052157">
    <property type="entry name" value="BCAA_transport_permease"/>
</dbReference>
<comment type="similarity">
    <text evidence="8">Belongs to the binding-protein-dependent transport system permease family. LivHM subfamily.</text>
</comment>
<evidence type="ECO:0000256" key="7">
    <source>
        <dbReference type="ARBA" id="ARBA00023136"/>
    </source>
</evidence>
<dbReference type="PANTHER" id="PTHR11795:SF445">
    <property type="entry name" value="AMINO ACID ABC TRANSPORTER PERMEASE PROTEIN"/>
    <property type="match status" value="1"/>
</dbReference>
<accession>A0A645FA09</accession>
<keyword evidence="4 9" id="KW-0812">Transmembrane</keyword>
<dbReference type="GO" id="GO:0022857">
    <property type="term" value="F:transmembrane transporter activity"/>
    <property type="evidence" value="ECO:0007669"/>
    <property type="project" value="InterPro"/>
</dbReference>
<dbReference type="PANTHER" id="PTHR11795">
    <property type="entry name" value="BRANCHED-CHAIN AMINO ACID TRANSPORT SYSTEM PERMEASE PROTEIN LIVH"/>
    <property type="match status" value="1"/>
</dbReference>